<dbReference type="Proteomes" id="UP000735302">
    <property type="component" value="Unassembled WGS sequence"/>
</dbReference>
<reference evidence="2 3" key="1">
    <citation type="journal article" date="2021" name="Elife">
        <title>Chloroplast acquisition without the gene transfer in kleptoplastic sea slugs, Plakobranchus ocellatus.</title>
        <authorList>
            <person name="Maeda T."/>
            <person name="Takahashi S."/>
            <person name="Yoshida T."/>
            <person name="Shimamura S."/>
            <person name="Takaki Y."/>
            <person name="Nagai Y."/>
            <person name="Toyoda A."/>
            <person name="Suzuki Y."/>
            <person name="Arimoto A."/>
            <person name="Ishii H."/>
            <person name="Satoh N."/>
            <person name="Nishiyama T."/>
            <person name="Hasebe M."/>
            <person name="Maruyama T."/>
            <person name="Minagawa J."/>
            <person name="Obokata J."/>
            <person name="Shigenobu S."/>
        </authorList>
    </citation>
    <scope>NUCLEOTIDE SEQUENCE [LARGE SCALE GENOMIC DNA]</scope>
</reference>
<comment type="caution">
    <text evidence="2">The sequence shown here is derived from an EMBL/GenBank/DDBJ whole genome shotgun (WGS) entry which is preliminary data.</text>
</comment>
<feature type="signal peptide" evidence="1">
    <location>
        <begin position="1"/>
        <end position="24"/>
    </location>
</feature>
<evidence type="ECO:0000256" key="1">
    <source>
        <dbReference type="SAM" id="SignalP"/>
    </source>
</evidence>
<accession>A0AAV4DBB0</accession>
<feature type="chain" id="PRO_5043696952" evidence="1">
    <location>
        <begin position="25"/>
        <end position="102"/>
    </location>
</feature>
<protein>
    <submittedName>
        <fullName evidence="2">Uncharacterized protein</fullName>
    </submittedName>
</protein>
<name>A0AAV4DBB0_9GAST</name>
<evidence type="ECO:0000313" key="3">
    <source>
        <dbReference type="Proteomes" id="UP000735302"/>
    </source>
</evidence>
<keyword evidence="3" id="KW-1185">Reference proteome</keyword>
<gene>
    <name evidence="2" type="ORF">PoB_006782000</name>
</gene>
<keyword evidence="1" id="KW-0732">Signal</keyword>
<proteinExistence type="predicted"/>
<dbReference type="AlphaFoldDB" id="A0AAV4DBB0"/>
<sequence length="102" mass="10946">MFIKVGRSFAFLLLASETAPRAASVQDFFASSGHGEESMVFFGKSWISFKVRFQGSPPTTEPNQGDTLRGSPALCQGYPGAILAAEGMGLLLGLNQALFREK</sequence>
<dbReference type="EMBL" id="BLXT01007673">
    <property type="protein sequence ID" value="GFO41315.1"/>
    <property type="molecule type" value="Genomic_DNA"/>
</dbReference>
<evidence type="ECO:0000313" key="2">
    <source>
        <dbReference type="EMBL" id="GFO41315.1"/>
    </source>
</evidence>
<organism evidence="2 3">
    <name type="scientific">Plakobranchus ocellatus</name>
    <dbReference type="NCBI Taxonomy" id="259542"/>
    <lineage>
        <taxon>Eukaryota</taxon>
        <taxon>Metazoa</taxon>
        <taxon>Spiralia</taxon>
        <taxon>Lophotrochozoa</taxon>
        <taxon>Mollusca</taxon>
        <taxon>Gastropoda</taxon>
        <taxon>Heterobranchia</taxon>
        <taxon>Euthyneura</taxon>
        <taxon>Panpulmonata</taxon>
        <taxon>Sacoglossa</taxon>
        <taxon>Placobranchoidea</taxon>
        <taxon>Plakobranchidae</taxon>
        <taxon>Plakobranchus</taxon>
    </lineage>
</organism>